<evidence type="ECO:0000256" key="10">
    <source>
        <dbReference type="ARBA" id="ARBA00023077"/>
    </source>
</evidence>
<sequence>MLCMSLCYYSDLMKFLYTFLILLFTLPAIGQTIKGNIISSDGEPLSNISVKLEGTSNGTRTEENGDFVLRNIKPGTYTLIASGIGYTASKQNLIVISGKNNFLTLELNKATQQLSEVVIGSRKNRQRDKASSITSKLPLSNIENPQVINTVSNQVITEQAATDLNSIVKNIPGVVKGWSSVSAYYTSRGFNTRNYIRNGVAGYVTADMDMANVEQLVAVKGPSGTLFGSTLVSFGGLLNRITKKPFDTTHVEIGYQAGSYDLNRFTADINTPLNKDKTVLLRVNAAQHYEGSFQDAGFIRSTFIAPSLFYKASDRLSFSLDAEFYNRESTSLPQITPVGPIQAGSTKTWASNPSQLPLEYKRSYGNNSVTLKDPNRSIYGQVNYKISDQWTSQTNLIRTSAENTDNYLTFTLLKGDSSLVRNVSNYPTSLFTISQVQQNFIGDFSIGKVRNRLVVGLEFYQNASAFSSNALNGRAGRKAFDTLSIKHAMPNYELISPASIANKLNGLAATYSSSKLNTYAAYASDVVNITDRLSAMLSLRVDRFNNSGTTNITTNVTTGNYDQMAFAPKFGLVYQVVKDRVSLFGNYNNGFQNVAPTTQPDGTISTFKPQYANQLEGGIKAELAHDLLSATVSYYSIKVENTLRPDVTRPTFTVQEGSQFSKGVEIDLYSRPITGLLINAGFAYNDSQLTSADGTVNGLRPVNSGPDKTVNFYASYSLPFSDLQGLGVGFGGNYASRNLIVNNTTNGQFYLNSYTLLNSAVFYNRPRYRFGLNVDNLANKQFYNGGFGTITPGMLRRYIATLTLKF</sequence>
<evidence type="ECO:0000256" key="13">
    <source>
        <dbReference type="ARBA" id="ARBA00023237"/>
    </source>
</evidence>
<dbReference type="AlphaFoldDB" id="A0A495IWL6"/>
<dbReference type="Pfam" id="PF00593">
    <property type="entry name" value="TonB_dep_Rec_b-barrel"/>
    <property type="match status" value="1"/>
</dbReference>
<keyword evidence="5" id="KW-0410">Iron transport</keyword>
<dbReference type="GO" id="GO:0015891">
    <property type="term" value="P:siderophore transport"/>
    <property type="evidence" value="ECO:0007669"/>
    <property type="project" value="InterPro"/>
</dbReference>
<evidence type="ECO:0000259" key="17">
    <source>
        <dbReference type="Pfam" id="PF07715"/>
    </source>
</evidence>
<dbReference type="Pfam" id="PF13715">
    <property type="entry name" value="CarbopepD_reg_2"/>
    <property type="match status" value="1"/>
</dbReference>
<evidence type="ECO:0000256" key="3">
    <source>
        <dbReference type="ARBA" id="ARBA00022448"/>
    </source>
</evidence>
<keyword evidence="10 15" id="KW-0798">TonB box</keyword>
<protein>
    <submittedName>
        <fullName evidence="18">Iron complex outermembrane receptor protein</fullName>
    </submittedName>
</protein>
<feature type="domain" description="TonB-dependent receptor-like beta-barrel" evidence="16">
    <location>
        <begin position="358"/>
        <end position="777"/>
    </location>
</feature>
<dbReference type="EMBL" id="RBKU01000001">
    <property type="protein sequence ID" value="RKR80992.1"/>
    <property type="molecule type" value="Genomic_DNA"/>
</dbReference>
<evidence type="ECO:0000256" key="11">
    <source>
        <dbReference type="ARBA" id="ARBA00023136"/>
    </source>
</evidence>
<evidence type="ECO:0000256" key="12">
    <source>
        <dbReference type="ARBA" id="ARBA00023170"/>
    </source>
</evidence>
<keyword evidence="7" id="KW-0732">Signal</keyword>
<evidence type="ECO:0000313" key="19">
    <source>
        <dbReference type="Proteomes" id="UP000268007"/>
    </source>
</evidence>
<dbReference type="GO" id="GO:0015344">
    <property type="term" value="F:siderophore uptake transmembrane transporter activity"/>
    <property type="evidence" value="ECO:0007669"/>
    <property type="project" value="TreeGrafter"/>
</dbReference>
<evidence type="ECO:0000256" key="2">
    <source>
        <dbReference type="ARBA" id="ARBA00009810"/>
    </source>
</evidence>
<dbReference type="Gene3D" id="2.60.40.1120">
    <property type="entry name" value="Carboxypeptidase-like, regulatory domain"/>
    <property type="match status" value="1"/>
</dbReference>
<evidence type="ECO:0000256" key="15">
    <source>
        <dbReference type="RuleBase" id="RU003357"/>
    </source>
</evidence>
<dbReference type="GO" id="GO:0009279">
    <property type="term" value="C:cell outer membrane"/>
    <property type="evidence" value="ECO:0007669"/>
    <property type="project" value="UniProtKB-SubCell"/>
</dbReference>
<evidence type="ECO:0000256" key="14">
    <source>
        <dbReference type="PROSITE-ProRule" id="PRU01360"/>
    </source>
</evidence>
<dbReference type="InterPro" id="IPR010105">
    <property type="entry name" value="TonB_sidphr_rcpt"/>
</dbReference>
<evidence type="ECO:0000256" key="8">
    <source>
        <dbReference type="ARBA" id="ARBA00023004"/>
    </source>
</evidence>
<reference evidence="18 19" key="1">
    <citation type="submission" date="2018-10" db="EMBL/GenBank/DDBJ databases">
        <title>Genomic Encyclopedia of Archaeal and Bacterial Type Strains, Phase II (KMG-II): from individual species to whole genera.</title>
        <authorList>
            <person name="Goeker M."/>
        </authorList>
    </citation>
    <scope>NUCLEOTIDE SEQUENCE [LARGE SCALE GENOMIC DNA]</scope>
    <source>
        <strain evidence="18 19">DSM 18602</strain>
    </source>
</reference>
<dbReference type="SUPFAM" id="SSF56935">
    <property type="entry name" value="Porins"/>
    <property type="match status" value="1"/>
</dbReference>
<dbReference type="InterPro" id="IPR037066">
    <property type="entry name" value="Plug_dom_sf"/>
</dbReference>
<keyword evidence="4 14" id="KW-1134">Transmembrane beta strand</keyword>
<dbReference type="PANTHER" id="PTHR32552">
    <property type="entry name" value="FERRICHROME IRON RECEPTOR-RELATED"/>
    <property type="match status" value="1"/>
</dbReference>
<keyword evidence="19" id="KW-1185">Reference proteome</keyword>
<dbReference type="InterPro" id="IPR039426">
    <property type="entry name" value="TonB-dep_rcpt-like"/>
</dbReference>
<evidence type="ECO:0000256" key="6">
    <source>
        <dbReference type="ARBA" id="ARBA00022692"/>
    </source>
</evidence>
<feature type="domain" description="TonB-dependent receptor plug" evidence="17">
    <location>
        <begin position="142"/>
        <end position="230"/>
    </location>
</feature>
<proteinExistence type="inferred from homology"/>
<dbReference type="Gene3D" id="2.40.170.20">
    <property type="entry name" value="TonB-dependent receptor, beta-barrel domain"/>
    <property type="match status" value="1"/>
</dbReference>
<dbReference type="Proteomes" id="UP000268007">
    <property type="component" value="Unassembled WGS sequence"/>
</dbReference>
<keyword evidence="6 14" id="KW-0812">Transmembrane</keyword>
<comment type="similarity">
    <text evidence="2 14 15">Belongs to the TonB-dependent receptor family.</text>
</comment>
<accession>A0A495IWL6</accession>
<evidence type="ECO:0000259" key="16">
    <source>
        <dbReference type="Pfam" id="PF00593"/>
    </source>
</evidence>
<dbReference type="InterPro" id="IPR000531">
    <property type="entry name" value="Beta-barrel_TonB"/>
</dbReference>
<dbReference type="GO" id="GO:0038023">
    <property type="term" value="F:signaling receptor activity"/>
    <property type="evidence" value="ECO:0007669"/>
    <property type="project" value="InterPro"/>
</dbReference>
<dbReference type="InterPro" id="IPR036942">
    <property type="entry name" value="Beta-barrel_TonB_sf"/>
</dbReference>
<name>A0A495IWL6_9SPHI</name>
<dbReference type="CDD" id="cd01347">
    <property type="entry name" value="ligand_gated_channel"/>
    <property type="match status" value="1"/>
</dbReference>
<evidence type="ECO:0000256" key="9">
    <source>
        <dbReference type="ARBA" id="ARBA00023065"/>
    </source>
</evidence>
<keyword evidence="11 14" id="KW-0472">Membrane</keyword>
<keyword evidence="12 18" id="KW-0675">Receptor</keyword>
<comment type="caution">
    <text evidence="18">The sequence shown here is derived from an EMBL/GenBank/DDBJ whole genome shotgun (WGS) entry which is preliminary data.</text>
</comment>
<dbReference type="SUPFAM" id="SSF49464">
    <property type="entry name" value="Carboxypeptidase regulatory domain-like"/>
    <property type="match status" value="1"/>
</dbReference>
<organism evidence="18 19">
    <name type="scientific">Mucilaginibacter gracilis</name>
    <dbReference type="NCBI Taxonomy" id="423350"/>
    <lineage>
        <taxon>Bacteria</taxon>
        <taxon>Pseudomonadati</taxon>
        <taxon>Bacteroidota</taxon>
        <taxon>Sphingobacteriia</taxon>
        <taxon>Sphingobacteriales</taxon>
        <taxon>Sphingobacteriaceae</taxon>
        <taxon>Mucilaginibacter</taxon>
    </lineage>
</organism>
<dbReference type="Pfam" id="PF07715">
    <property type="entry name" value="Plug"/>
    <property type="match status" value="1"/>
</dbReference>
<dbReference type="NCBIfam" id="TIGR01783">
    <property type="entry name" value="TonB-siderophor"/>
    <property type="match status" value="1"/>
</dbReference>
<gene>
    <name evidence="18" type="ORF">BDD43_1133</name>
</gene>
<comment type="subcellular location">
    <subcellularLocation>
        <location evidence="1 14">Cell outer membrane</location>
        <topology evidence="1 14">Multi-pass membrane protein</topology>
    </subcellularLocation>
</comment>
<evidence type="ECO:0000256" key="7">
    <source>
        <dbReference type="ARBA" id="ARBA00022729"/>
    </source>
</evidence>
<evidence type="ECO:0000256" key="1">
    <source>
        <dbReference type="ARBA" id="ARBA00004571"/>
    </source>
</evidence>
<dbReference type="InterPro" id="IPR008969">
    <property type="entry name" value="CarboxyPept-like_regulatory"/>
</dbReference>
<dbReference type="InterPro" id="IPR012910">
    <property type="entry name" value="Plug_dom"/>
</dbReference>
<dbReference type="Gene3D" id="2.170.130.10">
    <property type="entry name" value="TonB-dependent receptor, plug domain"/>
    <property type="match status" value="1"/>
</dbReference>
<evidence type="ECO:0000313" key="18">
    <source>
        <dbReference type="EMBL" id="RKR80992.1"/>
    </source>
</evidence>
<keyword evidence="9" id="KW-0406">Ion transport</keyword>
<evidence type="ECO:0000256" key="5">
    <source>
        <dbReference type="ARBA" id="ARBA00022496"/>
    </source>
</evidence>
<dbReference type="PROSITE" id="PS52016">
    <property type="entry name" value="TONB_DEPENDENT_REC_3"/>
    <property type="match status" value="1"/>
</dbReference>
<evidence type="ECO:0000256" key="4">
    <source>
        <dbReference type="ARBA" id="ARBA00022452"/>
    </source>
</evidence>
<keyword evidence="13 14" id="KW-0998">Cell outer membrane</keyword>
<keyword evidence="8" id="KW-0408">Iron</keyword>
<keyword evidence="3 14" id="KW-0813">Transport</keyword>
<dbReference type="PANTHER" id="PTHR32552:SF68">
    <property type="entry name" value="FERRICHROME OUTER MEMBRANE TRANSPORTER_PHAGE RECEPTOR"/>
    <property type="match status" value="1"/>
</dbReference>